<evidence type="ECO:0000313" key="5">
    <source>
        <dbReference type="Proteomes" id="UP001189429"/>
    </source>
</evidence>
<organism evidence="4 5">
    <name type="scientific">Prorocentrum cordatum</name>
    <dbReference type="NCBI Taxonomy" id="2364126"/>
    <lineage>
        <taxon>Eukaryota</taxon>
        <taxon>Sar</taxon>
        <taxon>Alveolata</taxon>
        <taxon>Dinophyceae</taxon>
        <taxon>Prorocentrales</taxon>
        <taxon>Prorocentraceae</taxon>
        <taxon>Prorocentrum</taxon>
    </lineage>
</organism>
<proteinExistence type="predicted"/>
<gene>
    <name evidence="4" type="ORF">PCOR1329_LOCUS12248</name>
</gene>
<feature type="signal peptide" evidence="3">
    <location>
        <begin position="1"/>
        <end position="20"/>
    </location>
</feature>
<reference evidence="4" key="1">
    <citation type="submission" date="2023-10" db="EMBL/GenBank/DDBJ databases">
        <authorList>
            <person name="Chen Y."/>
            <person name="Shah S."/>
            <person name="Dougan E. K."/>
            <person name="Thang M."/>
            <person name="Chan C."/>
        </authorList>
    </citation>
    <scope>NUCLEOTIDE SEQUENCE [LARGE SCALE GENOMIC DNA]</scope>
</reference>
<protein>
    <submittedName>
        <fullName evidence="4">Uncharacterized protein</fullName>
    </submittedName>
</protein>
<keyword evidence="2" id="KW-1133">Transmembrane helix</keyword>
<keyword evidence="5" id="KW-1185">Reference proteome</keyword>
<feature type="transmembrane region" description="Helical" evidence="2">
    <location>
        <begin position="121"/>
        <end position="143"/>
    </location>
</feature>
<evidence type="ECO:0000256" key="1">
    <source>
        <dbReference type="SAM" id="MobiDB-lite"/>
    </source>
</evidence>
<feature type="transmembrane region" description="Helical" evidence="2">
    <location>
        <begin position="199"/>
        <end position="220"/>
    </location>
</feature>
<dbReference type="EMBL" id="CAUYUJ010003558">
    <property type="protein sequence ID" value="CAK0805823.1"/>
    <property type="molecule type" value="Genomic_DNA"/>
</dbReference>
<sequence>MMFFGLYLVPSFFLWRFANAYMDGRRKLREQLATFCVERSKCFLEAHRQALLADIADRFGSVQEFERFIRTELPPVISVLRQAPVPLMTAIVGAISHFFFFTAIIASAIQQGKADVAARGAITLPIVWLCTDSLALNLVLVLAGRVLASERPPPPTTDRSYSGRRHASWRHALPHYPGRLGRVLRSRIVRSLLGPLTSATVFAGLCAIGISVFFPVLGVLRRGLAEGRRRTPAVLRRAAGGGWRRICWRRRGSWFSSPCVADGVWRRRESWSSSACVAGGVASRVEHLGRFGQGISSPAASDSAWPAWCAARPRPWLHSRCPGLVRGAATRWSGSTPPSLEGSGRLGTGSASSCVVVSSGLPR</sequence>
<name>A0ABN9QIH2_9DINO</name>
<feature type="region of interest" description="Disordered" evidence="1">
    <location>
        <begin position="331"/>
        <end position="363"/>
    </location>
</feature>
<keyword evidence="3" id="KW-0732">Signal</keyword>
<accession>A0ABN9QIH2</accession>
<keyword evidence="2" id="KW-0472">Membrane</keyword>
<dbReference type="Proteomes" id="UP001189429">
    <property type="component" value="Unassembled WGS sequence"/>
</dbReference>
<evidence type="ECO:0000313" key="4">
    <source>
        <dbReference type="EMBL" id="CAK0805823.1"/>
    </source>
</evidence>
<evidence type="ECO:0000256" key="3">
    <source>
        <dbReference type="SAM" id="SignalP"/>
    </source>
</evidence>
<evidence type="ECO:0000256" key="2">
    <source>
        <dbReference type="SAM" id="Phobius"/>
    </source>
</evidence>
<keyword evidence="2" id="KW-0812">Transmembrane</keyword>
<feature type="transmembrane region" description="Helical" evidence="2">
    <location>
        <begin position="87"/>
        <end position="109"/>
    </location>
</feature>
<feature type="compositionally biased region" description="Low complexity" evidence="1">
    <location>
        <begin position="350"/>
        <end position="363"/>
    </location>
</feature>
<comment type="caution">
    <text evidence="4">The sequence shown here is derived from an EMBL/GenBank/DDBJ whole genome shotgun (WGS) entry which is preliminary data.</text>
</comment>
<feature type="chain" id="PRO_5047435140" evidence="3">
    <location>
        <begin position="21"/>
        <end position="363"/>
    </location>
</feature>